<dbReference type="Proteomes" id="UP000247569">
    <property type="component" value="Unassembled WGS sequence"/>
</dbReference>
<accession>A0A318K5P5</accession>
<evidence type="ECO:0000313" key="2">
    <source>
        <dbReference type="EMBL" id="PXX58408.1"/>
    </source>
</evidence>
<dbReference type="EMBL" id="QJKF01000014">
    <property type="protein sequence ID" value="PXX58408.1"/>
    <property type="molecule type" value="Genomic_DNA"/>
</dbReference>
<proteinExistence type="predicted"/>
<evidence type="ECO:0000256" key="1">
    <source>
        <dbReference type="SAM" id="MobiDB-lite"/>
    </source>
</evidence>
<keyword evidence="3" id="KW-1185">Reference proteome</keyword>
<sequence>MVSKSPIQANDDAAHRLSTGKPVFDPRRHSADGHLLAGS</sequence>
<organism evidence="2 3">
    <name type="scientific">Nocardia tenerifensis</name>
    <dbReference type="NCBI Taxonomy" id="228006"/>
    <lineage>
        <taxon>Bacteria</taxon>
        <taxon>Bacillati</taxon>
        <taxon>Actinomycetota</taxon>
        <taxon>Actinomycetes</taxon>
        <taxon>Mycobacteriales</taxon>
        <taxon>Nocardiaceae</taxon>
        <taxon>Nocardia</taxon>
    </lineage>
</organism>
<evidence type="ECO:0000313" key="3">
    <source>
        <dbReference type="Proteomes" id="UP000247569"/>
    </source>
</evidence>
<comment type="caution">
    <text evidence="2">The sequence shown here is derived from an EMBL/GenBank/DDBJ whole genome shotgun (WGS) entry which is preliminary data.</text>
</comment>
<feature type="region of interest" description="Disordered" evidence="1">
    <location>
        <begin position="1"/>
        <end position="39"/>
    </location>
</feature>
<gene>
    <name evidence="2" type="ORF">DFR70_11492</name>
</gene>
<name>A0A318K5P5_9NOCA</name>
<dbReference type="AlphaFoldDB" id="A0A318K5P5"/>
<protein>
    <submittedName>
        <fullName evidence="2">Uncharacterized protein</fullName>
    </submittedName>
</protein>
<reference evidence="2 3" key="1">
    <citation type="submission" date="2018-05" db="EMBL/GenBank/DDBJ databases">
        <title>Genomic Encyclopedia of Type Strains, Phase IV (KMG-IV): sequencing the most valuable type-strain genomes for metagenomic binning, comparative biology and taxonomic classification.</title>
        <authorList>
            <person name="Goeker M."/>
        </authorList>
    </citation>
    <scope>NUCLEOTIDE SEQUENCE [LARGE SCALE GENOMIC DNA]</scope>
    <source>
        <strain evidence="2 3">DSM 44704</strain>
    </source>
</reference>